<dbReference type="NCBIfam" id="NF046100">
    <property type="entry name" value="RSP_2648_fam_PIN"/>
    <property type="match status" value="1"/>
</dbReference>
<dbReference type="RefSeq" id="WP_259546606.1">
    <property type="nucleotide sequence ID" value="NZ_BAABHW010000001.1"/>
</dbReference>
<dbReference type="EMBL" id="BAABHW010000001">
    <property type="protein sequence ID" value="GAA5067552.1"/>
    <property type="molecule type" value="Genomic_DNA"/>
</dbReference>
<reference evidence="3" key="1">
    <citation type="journal article" date="2019" name="Int. J. Syst. Evol. Microbiol.">
        <title>The Global Catalogue of Microorganisms (GCM) 10K type strain sequencing project: providing services to taxonomists for standard genome sequencing and annotation.</title>
        <authorList>
            <consortium name="The Broad Institute Genomics Platform"/>
            <consortium name="The Broad Institute Genome Sequencing Center for Infectious Disease"/>
            <person name="Wu L."/>
            <person name="Ma J."/>
        </authorList>
    </citation>
    <scope>NUCLEOTIDE SEQUENCE [LARGE SCALE GENOMIC DNA]</scope>
    <source>
        <strain evidence="3">JCM 18015</strain>
    </source>
</reference>
<organism evidence="2 3">
    <name type="scientific">[Roseibacterium] beibuensis</name>
    <dbReference type="NCBI Taxonomy" id="1193142"/>
    <lineage>
        <taxon>Bacteria</taxon>
        <taxon>Pseudomonadati</taxon>
        <taxon>Pseudomonadota</taxon>
        <taxon>Alphaproteobacteria</taxon>
        <taxon>Rhodobacterales</taxon>
        <taxon>Roseobacteraceae</taxon>
        <taxon>Roseicyclus</taxon>
    </lineage>
</organism>
<evidence type="ECO:0000313" key="3">
    <source>
        <dbReference type="Proteomes" id="UP001499910"/>
    </source>
</evidence>
<name>A0ABP9KXA2_9RHOB</name>
<dbReference type="InterPro" id="IPR002716">
    <property type="entry name" value="PIN_dom"/>
</dbReference>
<dbReference type="Proteomes" id="UP001499910">
    <property type="component" value="Unassembled WGS sequence"/>
</dbReference>
<protein>
    <submittedName>
        <fullName evidence="2">PIN domain-containing protein</fullName>
    </submittedName>
</protein>
<comment type="caution">
    <text evidence="2">The sequence shown here is derived from an EMBL/GenBank/DDBJ whole genome shotgun (WGS) entry which is preliminary data.</text>
</comment>
<dbReference type="InterPro" id="IPR029060">
    <property type="entry name" value="PIN-like_dom_sf"/>
</dbReference>
<gene>
    <name evidence="2" type="ORF">GCM10023209_07340</name>
</gene>
<accession>A0ABP9KXA2</accession>
<feature type="domain" description="PIN" evidence="1">
    <location>
        <begin position="5"/>
        <end position="112"/>
    </location>
</feature>
<proteinExistence type="predicted"/>
<keyword evidence="3" id="KW-1185">Reference proteome</keyword>
<evidence type="ECO:0000313" key="2">
    <source>
        <dbReference type="EMBL" id="GAA5067552.1"/>
    </source>
</evidence>
<sequence length="185" mass="20085">MSAPRYVLDACVLYPTVLREILLGCAAGGLFAPLWSPRLLEEWARTALKQGGPADELLARGEIARLRATFPEAEIRHEAEEEAPLWLPDPGDIHVLATARAGGAQAIVTLNMRDFPTRELAGFGLIALHPDTLFLNALERDAGTVRAAVTATHAEAERLAGEDLPLRALLKRARLPRLAKAMART</sequence>
<evidence type="ECO:0000259" key="1">
    <source>
        <dbReference type="Pfam" id="PF13470"/>
    </source>
</evidence>
<dbReference type="Pfam" id="PF13470">
    <property type="entry name" value="PIN_3"/>
    <property type="match status" value="1"/>
</dbReference>
<dbReference type="SUPFAM" id="SSF88723">
    <property type="entry name" value="PIN domain-like"/>
    <property type="match status" value="1"/>
</dbReference>